<dbReference type="InParanoid" id="A0A165CRS8"/>
<evidence type="ECO:0000313" key="2">
    <source>
        <dbReference type="Proteomes" id="UP000076871"/>
    </source>
</evidence>
<dbReference type="EMBL" id="KV427645">
    <property type="protein sequence ID" value="KZT03319.1"/>
    <property type="molecule type" value="Genomic_DNA"/>
</dbReference>
<protein>
    <submittedName>
        <fullName evidence="1">Uncharacterized protein</fullName>
    </submittedName>
</protein>
<dbReference type="Proteomes" id="UP000076871">
    <property type="component" value="Unassembled WGS sequence"/>
</dbReference>
<dbReference type="RefSeq" id="XP_040761059.1">
    <property type="nucleotide sequence ID" value="XM_040913031.1"/>
</dbReference>
<gene>
    <name evidence="1" type="ORF">LAESUDRAFT_762098</name>
</gene>
<accession>A0A165CRS8</accession>
<reference evidence="1 2" key="1">
    <citation type="journal article" date="2016" name="Mol. Biol. Evol.">
        <title>Comparative Genomics of Early-Diverging Mushroom-Forming Fungi Provides Insights into the Origins of Lignocellulose Decay Capabilities.</title>
        <authorList>
            <person name="Nagy L.G."/>
            <person name="Riley R."/>
            <person name="Tritt A."/>
            <person name="Adam C."/>
            <person name="Daum C."/>
            <person name="Floudas D."/>
            <person name="Sun H."/>
            <person name="Yadav J.S."/>
            <person name="Pangilinan J."/>
            <person name="Larsson K.H."/>
            <person name="Matsuura K."/>
            <person name="Barry K."/>
            <person name="Labutti K."/>
            <person name="Kuo R."/>
            <person name="Ohm R.A."/>
            <person name="Bhattacharya S.S."/>
            <person name="Shirouzu T."/>
            <person name="Yoshinaga Y."/>
            <person name="Martin F.M."/>
            <person name="Grigoriev I.V."/>
            <person name="Hibbett D.S."/>
        </authorList>
    </citation>
    <scope>NUCLEOTIDE SEQUENCE [LARGE SCALE GENOMIC DNA]</scope>
    <source>
        <strain evidence="1 2">93-53</strain>
    </source>
</reference>
<organism evidence="1 2">
    <name type="scientific">Laetiporus sulphureus 93-53</name>
    <dbReference type="NCBI Taxonomy" id="1314785"/>
    <lineage>
        <taxon>Eukaryota</taxon>
        <taxon>Fungi</taxon>
        <taxon>Dikarya</taxon>
        <taxon>Basidiomycota</taxon>
        <taxon>Agaricomycotina</taxon>
        <taxon>Agaricomycetes</taxon>
        <taxon>Polyporales</taxon>
        <taxon>Laetiporus</taxon>
    </lineage>
</organism>
<proteinExistence type="predicted"/>
<evidence type="ECO:0000313" key="1">
    <source>
        <dbReference type="EMBL" id="KZT03319.1"/>
    </source>
</evidence>
<name>A0A165CRS8_9APHY</name>
<keyword evidence="2" id="KW-1185">Reference proteome</keyword>
<dbReference type="GeneID" id="63830059"/>
<dbReference type="AlphaFoldDB" id="A0A165CRS8"/>
<sequence length="60" mass="6896">MSTPSQSAISDDDTVLVIVLPWVPSMDDDFWWRESFELYGLLSLLDMRSLDMGLLLRSCQ</sequence>